<evidence type="ECO:0000256" key="1">
    <source>
        <dbReference type="SAM" id="MobiDB-lite"/>
    </source>
</evidence>
<sequence>MNTIDASLRHASLAVYLPSDTDEQGAADTATSVAAARGMSASSAVPDALLRTSAVHLGLLASLSDAPGNPAATLPPPAADALSADAGTALQRALSANADTGTLSVDITQLMALMTKFAQEVRTARSQDRTASLNTQMLSLSQSANEIREAAAKNYAATMVQGALQIGGGVLQGASATVSLGSTKAAVGAGLQSDAGQLLAARAGMQQGMGKSLSESVSGMGTMASGALVQDARNHDAEQAQDEAMAKRSEANAGTAGDAVSKMDQVIVSLRDMGRTMNQTRSDTAAAVIRNV</sequence>
<keyword evidence="3" id="KW-1185">Reference proteome</keyword>
<dbReference type="EMBL" id="JAPMXC010000001">
    <property type="protein sequence ID" value="MCY0387276.1"/>
    <property type="molecule type" value="Genomic_DNA"/>
</dbReference>
<evidence type="ECO:0000313" key="3">
    <source>
        <dbReference type="Proteomes" id="UP001082899"/>
    </source>
</evidence>
<gene>
    <name evidence="2" type="ORF">OVY01_08515</name>
</gene>
<name>A0ABT3ZL57_9BURK</name>
<feature type="compositionally biased region" description="Basic and acidic residues" evidence="1">
    <location>
        <begin position="235"/>
        <end position="250"/>
    </location>
</feature>
<reference evidence="2" key="1">
    <citation type="submission" date="2022-11" db="EMBL/GenBank/DDBJ databases">
        <title>Robbsia betulipollinis sp. nov., isolated from pollen of birch (Betula pendula).</title>
        <authorList>
            <person name="Shi H."/>
            <person name="Ambika Manirajan B."/>
            <person name="Ratering S."/>
            <person name="Geissler-Plaum R."/>
            <person name="Schnell S."/>
        </authorList>
    </citation>
    <scope>NUCLEOTIDE SEQUENCE</scope>
    <source>
        <strain evidence="2">Bb-Pol-6</strain>
    </source>
</reference>
<feature type="region of interest" description="Disordered" evidence="1">
    <location>
        <begin position="235"/>
        <end position="258"/>
    </location>
</feature>
<dbReference type="RefSeq" id="WP_267847030.1">
    <property type="nucleotide sequence ID" value="NZ_JAPMXC010000001.1"/>
</dbReference>
<evidence type="ECO:0008006" key="4">
    <source>
        <dbReference type="Google" id="ProtNLM"/>
    </source>
</evidence>
<dbReference type="Proteomes" id="UP001082899">
    <property type="component" value="Unassembled WGS sequence"/>
</dbReference>
<accession>A0ABT3ZL57</accession>
<proteinExistence type="predicted"/>
<organism evidence="2 3">
    <name type="scientific">Robbsia betulipollinis</name>
    <dbReference type="NCBI Taxonomy" id="2981849"/>
    <lineage>
        <taxon>Bacteria</taxon>
        <taxon>Pseudomonadati</taxon>
        <taxon>Pseudomonadota</taxon>
        <taxon>Betaproteobacteria</taxon>
        <taxon>Burkholderiales</taxon>
        <taxon>Burkholderiaceae</taxon>
        <taxon>Robbsia</taxon>
    </lineage>
</organism>
<protein>
    <recommendedName>
        <fullName evidence="4">Effector protein BipC</fullName>
    </recommendedName>
</protein>
<comment type="caution">
    <text evidence="2">The sequence shown here is derived from an EMBL/GenBank/DDBJ whole genome shotgun (WGS) entry which is preliminary data.</text>
</comment>
<evidence type="ECO:0000313" key="2">
    <source>
        <dbReference type="EMBL" id="MCY0387276.1"/>
    </source>
</evidence>